<dbReference type="GO" id="GO:0005886">
    <property type="term" value="C:plasma membrane"/>
    <property type="evidence" value="ECO:0007669"/>
    <property type="project" value="UniProtKB-SubCell"/>
</dbReference>
<dbReference type="HAMAP" id="MF_01473">
    <property type="entry name" value="GtfB"/>
    <property type="match status" value="1"/>
</dbReference>
<dbReference type="NCBIfam" id="TIGR02919">
    <property type="entry name" value="accessory Sec system glycosylation chaperone GtfB"/>
    <property type="match status" value="1"/>
</dbReference>
<name>A0A380GJK8_9STAP</name>
<comment type="subcellular location">
    <subcellularLocation>
        <location evidence="4">Cell membrane</location>
        <topology evidence="4">Peripheral membrane protein</topology>
    </subcellularLocation>
</comment>
<evidence type="ECO:0000313" key="6">
    <source>
        <dbReference type="Proteomes" id="UP000254412"/>
    </source>
</evidence>
<evidence type="ECO:0000256" key="4">
    <source>
        <dbReference type="HAMAP-Rule" id="MF_01473"/>
    </source>
</evidence>
<accession>A0A380GJK8</accession>
<protein>
    <recommendedName>
        <fullName evidence="4">UDP-N-acetylglucosamine--peptide N-acetylglucosaminyltransferase stabilizing protein GtfB</fullName>
    </recommendedName>
    <alternativeName>
        <fullName evidence="4">Glycosyltransferase stabilizing protein GtfB</fullName>
    </alternativeName>
</protein>
<dbReference type="GO" id="GO:0031647">
    <property type="term" value="P:regulation of protein stability"/>
    <property type="evidence" value="ECO:0007669"/>
    <property type="project" value="UniProtKB-UniRule"/>
</dbReference>
<dbReference type="AlphaFoldDB" id="A0A380GJK8"/>
<dbReference type="UniPathway" id="UPA00378"/>
<keyword evidence="3 4" id="KW-0472">Membrane</keyword>
<keyword evidence="5" id="KW-0328">Glycosyltransferase</keyword>
<dbReference type="InterPro" id="IPR014268">
    <property type="entry name" value="GtfB"/>
</dbReference>
<comment type="similarity">
    <text evidence="4">Belongs to the GtfB family.</text>
</comment>
<dbReference type="RefSeq" id="WP_115359550.1">
    <property type="nucleotide sequence ID" value="NZ_BMCF01000013.1"/>
</dbReference>
<organism evidence="5 6">
    <name type="scientific">Staphylococcus nepalensis</name>
    <dbReference type="NCBI Taxonomy" id="214473"/>
    <lineage>
        <taxon>Bacteria</taxon>
        <taxon>Bacillati</taxon>
        <taxon>Bacillota</taxon>
        <taxon>Bacilli</taxon>
        <taxon>Bacillales</taxon>
        <taxon>Staphylococcaceae</taxon>
        <taxon>Staphylococcus</taxon>
    </lineage>
</organism>
<proteinExistence type="inferred from homology"/>
<keyword evidence="2 4" id="KW-1003">Cell membrane</keyword>
<dbReference type="Proteomes" id="UP000254412">
    <property type="component" value="Unassembled WGS sequence"/>
</dbReference>
<sequence>MINLFEVFDKQTIVLYNSFKFSDIHRKTIVIEDNGFLPEDVETPYKFFSNNTNLPIKPLFFNQVPTPRFWSIDGNNNDAAVKNLGEIKARIIYKKNYKHRVVERVEWLNELGHTQFIDYYNKYGFKYAEVLLDPKTHRRILKRYFNYKKENFMTEYFVTNDIVLNWEEKEYFFHSKIQLVNFYLKVTGLESERFLINSFSVSSAVINNLSIQNNHYLFWQGRITSEVIHHMENILSKEHSTYSVIVPGNEVYKKVVNSINENLSHRVSQSGYVYKFLKPNHYSNQVLILTNSDQIPHLEKIVQMNTHLDFHIAAITEMSQVLMKFNQYSNVALYPNSKKDNLIKLYHKCDVYLDINKGNEILDSVRAAFDHNLLILGYKTTAHNKLVTAQNNLFDINEPLDLINILKETTEDTSILNNRLALQLDKGGSVDKETFINSIVEK</sequence>
<dbReference type="GO" id="GO:0016757">
    <property type="term" value="F:glycosyltransferase activity"/>
    <property type="evidence" value="ECO:0007669"/>
    <property type="project" value="UniProtKB-KW"/>
</dbReference>
<reference evidence="5 6" key="1">
    <citation type="submission" date="2018-06" db="EMBL/GenBank/DDBJ databases">
        <authorList>
            <consortium name="Pathogen Informatics"/>
            <person name="Doyle S."/>
        </authorList>
    </citation>
    <scope>NUCLEOTIDE SEQUENCE [LARGE SCALE GENOMIC DNA]</scope>
    <source>
        <strain evidence="5 6">NCTC13834</strain>
    </source>
</reference>
<keyword evidence="5" id="KW-0808">Transferase</keyword>
<comment type="function">
    <text evidence="4">Required for polymorphic O-glycosylation of the serine-rich repeat protein in this bacteria. A stabilizing protein that is part of the accessory SecA2/SecY2 system specifically required to export serine-rich repeat cell wall proteins usually encoded upstream in the same operon. The GtfA-GtfB complex adds GlcNAc from UDP-GlcNAc to the substrate protein, attaching the first sugar residue. Stabilizes the glycosylation activity of GtfA. Has no N-acetylglucosaminyl transferase activity on its own.</text>
</comment>
<comment type="subunit">
    <text evidence="4">Forms a heterotetramer with 2 subunits each of GtfA and GtfB. Part of the accessory SecA2/SecY2 protein translocation apparatus.</text>
</comment>
<dbReference type="EMBL" id="UHDS01000001">
    <property type="protein sequence ID" value="SUM53933.1"/>
    <property type="molecule type" value="Genomic_DNA"/>
</dbReference>
<gene>
    <name evidence="5" type="primary">gtfB2</name>
    <name evidence="4" type="synonym">gtfB</name>
    <name evidence="5" type="ORF">NCTC13834_00216</name>
</gene>
<comment type="pathway">
    <text evidence="1 4">Protein modification; protein glycosylation.</text>
</comment>
<evidence type="ECO:0000256" key="2">
    <source>
        <dbReference type="ARBA" id="ARBA00022475"/>
    </source>
</evidence>
<evidence type="ECO:0000313" key="5">
    <source>
        <dbReference type="EMBL" id="SUM53933.1"/>
    </source>
</evidence>
<evidence type="ECO:0000256" key="1">
    <source>
        <dbReference type="ARBA" id="ARBA00004922"/>
    </source>
</evidence>
<evidence type="ECO:0000256" key="3">
    <source>
        <dbReference type="ARBA" id="ARBA00023136"/>
    </source>
</evidence>
<dbReference type="GO" id="GO:0017122">
    <property type="term" value="C:protein N-acetylglucosaminyltransferase complex"/>
    <property type="evidence" value="ECO:0007669"/>
    <property type="project" value="UniProtKB-UniRule"/>
</dbReference>